<sequence>MLFSIGNLITLGIVLIFFFVYHKLTANNRSLEKVKRLADKLEVQLNDYVGERAEELKHYGIDLDVQQKAAKIALEKLQTAQAAVAEKAEAVGVIAERFKEYDEVLAKLMDMTARVDENLKRVHEEEVFAEGVNRKLDLAKKSLAAIEREMPLLREGFAQDAQKTIENFRDSILAELQSALTSVETELNTVRDEALAAFEKAQSARALVDEEFEKALATAQDRASSVEDKAFATLRTSIETKAKENSDAAEAKTLALSQNIDRRIAELEAEAERRLVQVGQETSSQVGSLKTLIEAFKEDWKREAEGMMNDISVKLAEAEEIFARKAKDVADQLERAQAEALKTHSDLEMRSTAFMARLEKETTEAQTRLAKESAAAIERLGKDSAETLARLHGEQSETLEAIARESGEAKATMAGEALRAKEEAAKAKEASAALLAELTTRQDELRASLEATKNSIEEEFASFGQDFEDHRTRFEENFMAETKALGASLDTLSGRIEELKRNAYDRVKDKLKGFEDGMLAELSERRGKSFKQLDGWLSDMEKTLQTIASESAGRRRAEEEKFRKESQNRMVELRDELYSQMDKLKRSVLSVKEDMESEEKKLASRDAAEPQAGG</sequence>
<keyword evidence="3" id="KW-0812">Transmembrane</keyword>
<evidence type="ECO:0000256" key="3">
    <source>
        <dbReference type="SAM" id="Phobius"/>
    </source>
</evidence>
<evidence type="ECO:0000256" key="1">
    <source>
        <dbReference type="SAM" id="Coils"/>
    </source>
</evidence>
<feature type="compositionally biased region" description="Basic and acidic residues" evidence="2">
    <location>
        <begin position="590"/>
        <end position="608"/>
    </location>
</feature>
<organism evidence="4">
    <name type="scientific">bioreactor metagenome</name>
    <dbReference type="NCBI Taxonomy" id="1076179"/>
    <lineage>
        <taxon>unclassified sequences</taxon>
        <taxon>metagenomes</taxon>
        <taxon>ecological metagenomes</taxon>
    </lineage>
</organism>
<feature type="coiled-coil region" evidence="1">
    <location>
        <begin position="301"/>
        <end position="375"/>
    </location>
</feature>
<keyword evidence="3" id="KW-0472">Membrane</keyword>
<dbReference type="AlphaFoldDB" id="A0A644UIM3"/>
<keyword evidence="1" id="KW-0175">Coiled coil</keyword>
<keyword evidence="3" id="KW-1133">Transmembrane helix</keyword>
<accession>A0A644UIM3</accession>
<dbReference type="NCBIfam" id="NF047516">
    <property type="entry name" value="LA_3659_fam"/>
    <property type="match status" value="1"/>
</dbReference>
<reference evidence="4" key="1">
    <citation type="submission" date="2019-08" db="EMBL/GenBank/DDBJ databases">
        <authorList>
            <person name="Kucharzyk K."/>
            <person name="Murdoch R.W."/>
            <person name="Higgins S."/>
            <person name="Loffler F."/>
        </authorList>
    </citation>
    <scope>NUCLEOTIDE SEQUENCE</scope>
</reference>
<feature type="region of interest" description="Disordered" evidence="2">
    <location>
        <begin position="590"/>
        <end position="614"/>
    </location>
</feature>
<name>A0A644UIM3_9ZZZZ</name>
<dbReference type="EMBL" id="VSSQ01000118">
    <property type="protein sequence ID" value="MPL78653.1"/>
    <property type="molecule type" value="Genomic_DNA"/>
</dbReference>
<evidence type="ECO:0000256" key="2">
    <source>
        <dbReference type="SAM" id="MobiDB-lite"/>
    </source>
</evidence>
<dbReference type="NCBIfam" id="NF047514">
    <property type="entry name" value="SpiroCoCo_N"/>
    <property type="match status" value="1"/>
</dbReference>
<feature type="coiled-coil region" evidence="1">
    <location>
        <begin position="417"/>
        <end position="455"/>
    </location>
</feature>
<gene>
    <name evidence="4" type="ORF">SDC9_24523</name>
</gene>
<feature type="transmembrane region" description="Helical" evidence="3">
    <location>
        <begin position="6"/>
        <end position="26"/>
    </location>
</feature>
<protein>
    <submittedName>
        <fullName evidence="4">Uncharacterized protein</fullName>
    </submittedName>
</protein>
<evidence type="ECO:0000313" key="4">
    <source>
        <dbReference type="EMBL" id="MPL78653.1"/>
    </source>
</evidence>
<proteinExistence type="predicted"/>
<comment type="caution">
    <text evidence="4">The sequence shown here is derived from an EMBL/GenBank/DDBJ whole genome shotgun (WGS) entry which is preliminary data.</text>
</comment>